<dbReference type="GO" id="GO:1990113">
    <property type="term" value="P:RNA polymerase I assembly"/>
    <property type="evidence" value="ECO:0007669"/>
    <property type="project" value="TreeGrafter"/>
</dbReference>
<dbReference type="Gene3D" id="1.10.287.370">
    <property type="match status" value="1"/>
</dbReference>
<dbReference type="GO" id="GO:0009409">
    <property type="term" value="P:response to cold"/>
    <property type="evidence" value="ECO:0007669"/>
    <property type="project" value="UniProtKB-ARBA"/>
</dbReference>
<evidence type="ECO:0000256" key="1">
    <source>
        <dbReference type="ARBA" id="ARBA00010048"/>
    </source>
</evidence>
<dbReference type="STRING" id="554055.A0A2P6VN18"/>
<dbReference type="GO" id="GO:0016272">
    <property type="term" value="C:prefoldin complex"/>
    <property type="evidence" value="ECO:0007669"/>
    <property type="project" value="InterPro"/>
</dbReference>
<keyword evidence="3" id="KW-1185">Reference proteome</keyword>
<dbReference type="Pfam" id="PF02996">
    <property type="entry name" value="Prefoldin"/>
    <property type="match status" value="1"/>
</dbReference>
<protein>
    <submittedName>
        <fullName evidence="2">Prefoldin subunit 5</fullName>
    </submittedName>
</protein>
<dbReference type="SUPFAM" id="SSF46579">
    <property type="entry name" value="Prefoldin"/>
    <property type="match status" value="1"/>
</dbReference>
<dbReference type="GO" id="GO:0051082">
    <property type="term" value="F:unfolded protein binding"/>
    <property type="evidence" value="ECO:0007669"/>
    <property type="project" value="InterPro"/>
</dbReference>
<dbReference type="Proteomes" id="UP000239649">
    <property type="component" value="Unassembled WGS sequence"/>
</dbReference>
<gene>
    <name evidence="2" type="ORF">C2E20_1506</name>
</gene>
<reference evidence="2 3" key="1">
    <citation type="journal article" date="2018" name="Plant J.">
        <title>Genome sequences of Chlorella sorokiniana UTEX 1602 and Micractinium conductrix SAG 241.80: implications to maltose excretion by a green alga.</title>
        <authorList>
            <person name="Arriola M.B."/>
            <person name="Velmurugan N."/>
            <person name="Zhang Y."/>
            <person name="Plunkett M.H."/>
            <person name="Hondzo H."/>
            <person name="Barney B.M."/>
        </authorList>
    </citation>
    <scope>NUCLEOTIDE SEQUENCE [LARGE SCALE GENOMIC DNA]</scope>
    <source>
        <strain evidence="2 3">SAG 241.80</strain>
    </source>
</reference>
<dbReference type="GO" id="GO:1990115">
    <property type="term" value="P:RNA polymerase III assembly"/>
    <property type="evidence" value="ECO:0007669"/>
    <property type="project" value="TreeGrafter"/>
</dbReference>
<organism evidence="2 3">
    <name type="scientific">Micractinium conductrix</name>
    <dbReference type="NCBI Taxonomy" id="554055"/>
    <lineage>
        <taxon>Eukaryota</taxon>
        <taxon>Viridiplantae</taxon>
        <taxon>Chlorophyta</taxon>
        <taxon>core chlorophytes</taxon>
        <taxon>Trebouxiophyceae</taxon>
        <taxon>Chlorellales</taxon>
        <taxon>Chlorellaceae</taxon>
        <taxon>Chlorella clade</taxon>
        <taxon>Micractinium</taxon>
    </lineage>
</organism>
<dbReference type="InterPro" id="IPR011599">
    <property type="entry name" value="PFD_alpha_archaea"/>
</dbReference>
<dbReference type="NCBIfam" id="TIGR00293">
    <property type="entry name" value="prefoldin subunit alpha"/>
    <property type="match status" value="1"/>
</dbReference>
<dbReference type="InterPro" id="IPR009053">
    <property type="entry name" value="Prefoldin"/>
</dbReference>
<dbReference type="EMBL" id="LHPF02000002">
    <property type="protein sequence ID" value="PSC75447.1"/>
    <property type="molecule type" value="Genomic_DNA"/>
</dbReference>
<comment type="similarity">
    <text evidence="1">Belongs to the prefoldin subunit alpha family.</text>
</comment>
<dbReference type="InterPro" id="IPR004127">
    <property type="entry name" value="Prefoldin_subunit_alpha"/>
</dbReference>
<name>A0A2P6VN18_9CHLO</name>
<dbReference type="PANTHER" id="PTHR12674">
    <property type="entry name" value="PREFOLDIN SUBUNIT 5"/>
    <property type="match status" value="1"/>
</dbReference>
<proteinExistence type="inferred from homology"/>
<evidence type="ECO:0000313" key="2">
    <source>
        <dbReference type="EMBL" id="PSC75447.1"/>
    </source>
</evidence>
<accession>A0A2P6VN18</accession>
<dbReference type="AlphaFoldDB" id="A0A2P6VN18"/>
<dbReference type="PANTHER" id="PTHR12674:SF2">
    <property type="entry name" value="PREFOLDIN SUBUNIT 5"/>
    <property type="match status" value="1"/>
</dbReference>
<dbReference type="GO" id="GO:0005737">
    <property type="term" value="C:cytoplasm"/>
    <property type="evidence" value="ECO:0007669"/>
    <property type="project" value="TreeGrafter"/>
</dbReference>
<dbReference type="OrthoDB" id="10267474at2759"/>
<dbReference type="CDD" id="cd23157">
    <property type="entry name" value="Prefoldin_5"/>
    <property type="match status" value="1"/>
</dbReference>
<evidence type="ECO:0000313" key="3">
    <source>
        <dbReference type="Proteomes" id="UP000239649"/>
    </source>
</evidence>
<sequence>MATEQVPLSSLSAEQLLDLRQSLEQEVQTMAQSGLTLQSTAAKFGAAGQAVEYLQDQKQGQPVLLPLTESLYVSGTLESVETVLLEVGTGYYVERDVAGGVDYCRRKVHLVKDKMEQLSQLIKARQEALGQIESLLEARMGEAAAAQQAGAAGAAAGPAAAAQQRK</sequence>
<dbReference type="GO" id="GO:1990114">
    <property type="term" value="P:RNA polymerase II core complex assembly"/>
    <property type="evidence" value="ECO:0007669"/>
    <property type="project" value="TreeGrafter"/>
</dbReference>
<dbReference type="GO" id="GO:0006457">
    <property type="term" value="P:protein folding"/>
    <property type="evidence" value="ECO:0007669"/>
    <property type="project" value="InterPro"/>
</dbReference>
<comment type="caution">
    <text evidence="2">The sequence shown here is derived from an EMBL/GenBank/DDBJ whole genome shotgun (WGS) entry which is preliminary data.</text>
</comment>